<comment type="caution">
    <text evidence="1">The sequence shown here is derived from an EMBL/GenBank/DDBJ whole genome shotgun (WGS) entry which is preliminary data.</text>
</comment>
<keyword evidence="2" id="KW-1185">Reference proteome</keyword>
<dbReference type="AlphaFoldDB" id="A0A4Y2J8Y5"/>
<evidence type="ECO:0000313" key="1">
    <source>
        <dbReference type="EMBL" id="GBM85722.1"/>
    </source>
</evidence>
<sequence length="186" mass="21523">MVQYQNESFVYKWSKHLWNVIKNSRYLSHNLKKEADSVISRNAFMTHPENLLLSVLADERRHSRELAFRRIIKASGSSITVEISFFVVPKLNFKANQCSVMINWFRRNGTEPPITADLTVEELKSIAQNVFKYPFHTQSVERCAKLVTEAASTVCGSHKRDGFIKNTMASRAIMISYEHKANYKMM</sequence>
<organism evidence="1 2">
    <name type="scientific">Araneus ventricosus</name>
    <name type="common">Orbweaver spider</name>
    <name type="synonym">Epeira ventricosa</name>
    <dbReference type="NCBI Taxonomy" id="182803"/>
    <lineage>
        <taxon>Eukaryota</taxon>
        <taxon>Metazoa</taxon>
        <taxon>Ecdysozoa</taxon>
        <taxon>Arthropoda</taxon>
        <taxon>Chelicerata</taxon>
        <taxon>Arachnida</taxon>
        <taxon>Araneae</taxon>
        <taxon>Araneomorphae</taxon>
        <taxon>Entelegynae</taxon>
        <taxon>Araneoidea</taxon>
        <taxon>Araneidae</taxon>
        <taxon>Araneus</taxon>
    </lineage>
</organism>
<dbReference type="EMBL" id="BGPR01003258">
    <property type="protein sequence ID" value="GBM85722.1"/>
    <property type="molecule type" value="Genomic_DNA"/>
</dbReference>
<dbReference type="PANTHER" id="PTHR46409:SF1">
    <property type="entry name" value="HTH PSQ-TYPE DOMAIN-CONTAINING PROTEIN"/>
    <property type="match status" value="1"/>
</dbReference>
<reference evidence="1 2" key="1">
    <citation type="journal article" date="2019" name="Sci. Rep.">
        <title>Orb-weaving spider Araneus ventricosus genome elucidates the spidroin gene catalogue.</title>
        <authorList>
            <person name="Kono N."/>
            <person name="Nakamura H."/>
            <person name="Ohtoshi R."/>
            <person name="Moran D.A.P."/>
            <person name="Shinohara A."/>
            <person name="Yoshida Y."/>
            <person name="Fujiwara M."/>
            <person name="Mori M."/>
            <person name="Tomita M."/>
            <person name="Arakawa K."/>
        </authorList>
    </citation>
    <scope>NUCLEOTIDE SEQUENCE [LARGE SCALE GENOMIC DNA]</scope>
</reference>
<gene>
    <name evidence="1" type="ORF">AVEN_163051_1</name>
</gene>
<dbReference type="PANTHER" id="PTHR46409">
    <property type="entry name" value="HTH PSQ-TYPE DOMAIN-CONTAINING PROTEIN"/>
    <property type="match status" value="1"/>
</dbReference>
<accession>A0A4Y2J8Y5</accession>
<name>A0A4Y2J8Y5_ARAVE</name>
<dbReference type="OrthoDB" id="6617942at2759"/>
<proteinExistence type="predicted"/>
<protein>
    <submittedName>
        <fullName evidence="1">Uncharacterized protein</fullName>
    </submittedName>
</protein>
<dbReference type="Proteomes" id="UP000499080">
    <property type="component" value="Unassembled WGS sequence"/>
</dbReference>
<evidence type="ECO:0000313" key="2">
    <source>
        <dbReference type="Proteomes" id="UP000499080"/>
    </source>
</evidence>